<dbReference type="AlphaFoldDB" id="A0AA38S1I8"/>
<dbReference type="GO" id="GO:0003735">
    <property type="term" value="F:structural constituent of ribosome"/>
    <property type="evidence" value="ECO:0007669"/>
    <property type="project" value="InterPro"/>
</dbReference>
<dbReference type="GO" id="GO:0006412">
    <property type="term" value="P:translation"/>
    <property type="evidence" value="ECO:0007669"/>
    <property type="project" value="InterPro"/>
</dbReference>
<dbReference type="GO" id="GO:1990904">
    <property type="term" value="C:ribonucleoprotein complex"/>
    <property type="evidence" value="ECO:0007669"/>
    <property type="project" value="UniProtKB-KW"/>
</dbReference>
<dbReference type="SUPFAM" id="SSF54736">
    <property type="entry name" value="ClpS-like"/>
    <property type="match status" value="1"/>
</dbReference>
<protein>
    <recommendedName>
        <fullName evidence="5">Ribosomal protein L7/L12 C-terminal domain-containing protein</fullName>
    </recommendedName>
</protein>
<gene>
    <name evidence="3" type="ORF">OSB04_un001783</name>
</gene>
<evidence type="ECO:0000313" key="3">
    <source>
        <dbReference type="EMBL" id="KAJ9535139.1"/>
    </source>
</evidence>
<dbReference type="SUPFAM" id="SSF48300">
    <property type="entry name" value="Ribosomal protein L7/12, oligomerisation (N-terminal) domain"/>
    <property type="match status" value="1"/>
</dbReference>
<dbReference type="InterPro" id="IPR014719">
    <property type="entry name" value="Ribosomal_bL12_C/ClpS-like"/>
</dbReference>
<dbReference type="GO" id="GO:0005840">
    <property type="term" value="C:ribosome"/>
    <property type="evidence" value="ECO:0007669"/>
    <property type="project" value="UniProtKB-KW"/>
</dbReference>
<keyword evidence="2" id="KW-0687">Ribonucleoprotein</keyword>
<evidence type="ECO:0000256" key="1">
    <source>
        <dbReference type="ARBA" id="ARBA00022980"/>
    </source>
</evidence>
<keyword evidence="1" id="KW-0689">Ribosomal protein</keyword>
<accession>A0AA38S1I8</accession>
<organism evidence="3 4">
    <name type="scientific">Centaurea solstitialis</name>
    <name type="common">yellow star-thistle</name>
    <dbReference type="NCBI Taxonomy" id="347529"/>
    <lineage>
        <taxon>Eukaryota</taxon>
        <taxon>Viridiplantae</taxon>
        <taxon>Streptophyta</taxon>
        <taxon>Embryophyta</taxon>
        <taxon>Tracheophyta</taxon>
        <taxon>Spermatophyta</taxon>
        <taxon>Magnoliopsida</taxon>
        <taxon>eudicotyledons</taxon>
        <taxon>Gunneridae</taxon>
        <taxon>Pentapetalae</taxon>
        <taxon>asterids</taxon>
        <taxon>campanulids</taxon>
        <taxon>Asterales</taxon>
        <taxon>Asteraceae</taxon>
        <taxon>Carduoideae</taxon>
        <taxon>Cardueae</taxon>
        <taxon>Centaureinae</taxon>
        <taxon>Centaurea</taxon>
    </lineage>
</organism>
<dbReference type="InterPro" id="IPR000206">
    <property type="entry name" value="Ribosomal_bL12"/>
</dbReference>
<sequence>MEASRRMSSLTLSEVAELSSIMMKKMGMKEPPVVAVMKPGPAGVAATAGQTAAKRRGEAGKDHFRAETGIAPIVFKKGVTKEEGEQIIEKLKAVGAKVVME</sequence>
<evidence type="ECO:0000313" key="4">
    <source>
        <dbReference type="Proteomes" id="UP001172457"/>
    </source>
</evidence>
<dbReference type="GO" id="GO:0003729">
    <property type="term" value="F:mRNA binding"/>
    <property type="evidence" value="ECO:0007669"/>
    <property type="project" value="TreeGrafter"/>
</dbReference>
<dbReference type="PANTHER" id="PTHR45987:SF1">
    <property type="entry name" value="50S RIBOSOMAL PROTEIN L7_L12-RELATED"/>
    <property type="match status" value="1"/>
</dbReference>
<dbReference type="PANTHER" id="PTHR45987">
    <property type="entry name" value="39S RIBOSOMAL PROTEIN L12"/>
    <property type="match status" value="1"/>
</dbReference>
<dbReference type="InterPro" id="IPR036235">
    <property type="entry name" value="Ribosomal_bL12_oligo_N_sf"/>
</dbReference>
<comment type="caution">
    <text evidence="3">The sequence shown here is derived from an EMBL/GenBank/DDBJ whole genome shotgun (WGS) entry which is preliminary data.</text>
</comment>
<dbReference type="GO" id="GO:0005739">
    <property type="term" value="C:mitochondrion"/>
    <property type="evidence" value="ECO:0007669"/>
    <property type="project" value="TreeGrafter"/>
</dbReference>
<evidence type="ECO:0008006" key="5">
    <source>
        <dbReference type="Google" id="ProtNLM"/>
    </source>
</evidence>
<name>A0AA38S1I8_9ASTR</name>
<evidence type="ECO:0000256" key="2">
    <source>
        <dbReference type="ARBA" id="ARBA00023274"/>
    </source>
</evidence>
<keyword evidence="4" id="KW-1185">Reference proteome</keyword>
<dbReference type="EMBL" id="JARYMX010000653">
    <property type="protein sequence ID" value="KAJ9535139.1"/>
    <property type="molecule type" value="Genomic_DNA"/>
</dbReference>
<dbReference type="Proteomes" id="UP001172457">
    <property type="component" value="Unassembled WGS sequence"/>
</dbReference>
<proteinExistence type="predicted"/>
<reference evidence="3" key="1">
    <citation type="submission" date="2023-03" db="EMBL/GenBank/DDBJ databases">
        <title>Chromosome-scale reference genome and RAD-based genetic map of yellow starthistle (Centaurea solstitialis) reveal putative structural variation and QTLs associated with invader traits.</title>
        <authorList>
            <person name="Reatini B."/>
            <person name="Cang F.A."/>
            <person name="Jiang Q."/>
            <person name="Mckibben M.T.W."/>
            <person name="Barker M.S."/>
            <person name="Rieseberg L.H."/>
            <person name="Dlugosch K.M."/>
        </authorList>
    </citation>
    <scope>NUCLEOTIDE SEQUENCE</scope>
    <source>
        <strain evidence="3">CAN-66</strain>
        <tissue evidence="3">Leaf</tissue>
    </source>
</reference>